<dbReference type="SUPFAM" id="SSF46894">
    <property type="entry name" value="C-terminal effector domain of the bipartite response regulators"/>
    <property type="match status" value="1"/>
</dbReference>
<dbReference type="Gene3D" id="1.10.10.10">
    <property type="entry name" value="Winged helix-like DNA-binding domain superfamily/Winged helix DNA-binding domain"/>
    <property type="match status" value="1"/>
</dbReference>
<dbReference type="GO" id="GO:0006355">
    <property type="term" value="P:regulation of DNA-templated transcription"/>
    <property type="evidence" value="ECO:0007669"/>
    <property type="project" value="InterPro"/>
</dbReference>
<proteinExistence type="inferred from homology"/>
<evidence type="ECO:0000256" key="3">
    <source>
        <dbReference type="PROSITE-ProRule" id="PRU01091"/>
    </source>
</evidence>
<feature type="transmembrane region" description="Helical" evidence="4">
    <location>
        <begin position="130"/>
        <end position="149"/>
    </location>
</feature>
<evidence type="ECO:0000256" key="1">
    <source>
        <dbReference type="ARBA" id="ARBA00009820"/>
    </source>
</evidence>
<sequence length="686" mass="77697">MNNKNLREKDVVLHIGDYIFDSERGTLVSATDNQDPKPRKLEPQISELLLFFATHPQQLLSRDAITAQLWPGRVVTDDALRAAIKKLREALKDNARDPGYIKTLPLKGYMLIAPVSYQPPARQNRHSKPFLVWVVSALILAVLISSLWLGRLIGSPAESDLSISYLTDMSGSEVSPDYDPVHNRLLFSHRANKDDYLQLYVKDLSSGKTARLTSEQANYAGGLWAPDGKTLLYTRSDIHSQSHYLAGYSPGKGIVRTSPLSTVTNDMYLLSWASNGASVYLKDKFSAGQPQGIWQFHLKNSKLENISAPNVSGHGDIFAKESHNGELLAILRGVEQDKGELLLLHLATGELVHTHLLPQVMHRLVWGPDDNVLTMSNFQGQLMQYQRHDQQLRKMAHNQSYLNNIFYQCADDCFYMRQHSGNYLDLGEQPNPFSVNPLLSSDYYESAGVEDFPVYGPQTHRLYFVSRHQGTLSIKFLDSDKNTQLVAAFPEDSDISALTINQQETMLTGLAGNRVFTVQINSGDLKFITSSIDKNYPPFWTVTGDALIYARLEKNRPVLYRYSLTSEEHVRAETGYLAKVSIDKQRHIMIDLQFNAYLVEVDRSPRLLTRLPAVTPNRWQINGDWLYYTAHKENTALLHRVNIVTGKAEHKELAKNRFRLNFDLNQTRLTVVKSRLADSDLVEVRL</sequence>
<protein>
    <recommendedName>
        <fullName evidence="5">OmpR/PhoB-type domain-containing protein</fullName>
    </recommendedName>
</protein>
<dbReference type="PANTHER" id="PTHR36842">
    <property type="entry name" value="PROTEIN TOLB HOMOLOG"/>
    <property type="match status" value="1"/>
</dbReference>
<dbReference type="AlphaFoldDB" id="A0A0U2JIM4"/>
<evidence type="ECO:0000313" key="6">
    <source>
        <dbReference type="EMBL" id="ALS97878.1"/>
    </source>
</evidence>
<dbReference type="RefSeq" id="WP_062477850.1">
    <property type="nucleotide sequence ID" value="NZ_CP013650.1"/>
</dbReference>
<dbReference type="Pfam" id="PF07676">
    <property type="entry name" value="PD40"/>
    <property type="match status" value="1"/>
</dbReference>
<feature type="domain" description="OmpR/PhoB-type" evidence="5">
    <location>
        <begin position="10"/>
        <end position="113"/>
    </location>
</feature>
<dbReference type="InterPro" id="IPR036388">
    <property type="entry name" value="WH-like_DNA-bd_sf"/>
</dbReference>
<dbReference type="PROSITE" id="PS51755">
    <property type="entry name" value="OMPR_PHOB"/>
    <property type="match status" value="1"/>
</dbReference>
<dbReference type="CDD" id="cd00383">
    <property type="entry name" value="trans_reg_C"/>
    <property type="match status" value="1"/>
</dbReference>
<accession>A0A0U2JIM4</accession>
<keyword evidence="4" id="KW-0812">Transmembrane</keyword>
<dbReference type="GO" id="GO:0003677">
    <property type="term" value="F:DNA binding"/>
    <property type="evidence" value="ECO:0007669"/>
    <property type="project" value="UniProtKB-UniRule"/>
</dbReference>
<keyword evidence="4" id="KW-1133">Transmembrane helix</keyword>
<dbReference type="InterPro" id="IPR011659">
    <property type="entry name" value="WD40"/>
</dbReference>
<dbReference type="PANTHER" id="PTHR36842:SF1">
    <property type="entry name" value="PROTEIN TOLB"/>
    <property type="match status" value="1"/>
</dbReference>
<dbReference type="SMART" id="SM00862">
    <property type="entry name" value="Trans_reg_C"/>
    <property type="match status" value="1"/>
</dbReference>
<dbReference type="Pfam" id="PF00486">
    <property type="entry name" value="Trans_reg_C"/>
    <property type="match status" value="1"/>
</dbReference>
<dbReference type="InterPro" id="IPR016032">
    <property type="entry name" value="Sig_transdc_resp-reg_C-effctor"/>
</dbReference>
<dbReference type="STRING" id="1526571.AT746_06075"/>
<evidence type="ECO:0000259" key="5">
    <source>
        <dbReference type="PROSITE" id="PS51755"/>
    </source>
</evidence>
<organism evidence="6 7">
    <name type="scientific">Lacimicrobium alkaliphilum</name>
    <dbReference type="NCBI Taxonomy" id="1526571"/>
    <lineage>
        <taxon>Bacteria</taxon>
        <taxon>Pseudomonadati</taxon>
        <taxon>Pseudomonadota</taxon>
        <taxon>Gammaproteobacteria</taxon>
        <taxon>Alteromonadales</taxon>
        <taxon>Alteromonadaceae</taxon>
        <taxon>Lacimicrobium</taxon>
    </lineage>
</organism>
<dbReference type="SUPFAM" id="SSF82171">
    <property type="entry name" value="DPP6 N-terminal domain-like"/>
    <property type="match status" value="1"/>
</dbReference>
<dbReference type="Proteomes" id="UP000068447">
    <property type="component" value="Chromosome"/>
</dbReference>
<dbReference type="GO" id="GO:0000160">
    <property type="term" value="P:phosphorelay signal transduction system"/>
    <property type="evidence" value="ECO:0007669"/>
    <property type="project" value="InterPro"/>
</dbReference>
<keyword evidence="4" id="KW-0472">Membrane</keyword>
<evidence type="ECO:0000256" key="2">
    <source>
        <dbReference type="ARBA" id="ARBA00023125"/>
    </source>
</evidence>
<reference evidence="6 7" key="1">
    <citation type="submission" date="2015-12" db="EMBL/GenBank/DDBJ databases">
        <title>Complete genome of Lacimicrobium alkaliphilum KCTC 32984.</title>
        <authorList>
            <person name="Kim S.-G."/>
            <person name="Lee Y.-J."/>
        </authorList>
    </citation>
    <scope>NUCLEOTIDE SEQUENCE [LARGE SCALE GENOMIC DNA]</scope>
    <source>
        <strain evidence="6 7">YelD216</strain>
    </source>
</reference>
<name>A0A0U2JIM4_9ALTE</name>
<dbReference type="InterPro" id="IPR001867">
    <property type="entry name" value="OmpR/PhoB-type_DNA-bd"/>
</dbReference>
<comment type="similarity">
    <text evidence="1">Belongs to the TolB family.</text>
</comment>
<dbReference type="EMBL" id="CP013650">
    <property type="protein sequence ID" value="ALS97878.1"/>
    <property type="molecule type" value="Genomic_DNA"/>
</dbReference>
<gene>
    <name evidence="6" type="ORF">AT746_06075</name>
</gene>
<dbReference type="InterPro" id="IPR011042">
    <property type="entry name" value="6-blade_b-propeller_TolB-like"/>
</dbReference>
<evidence type="ECO:0000313" key="7">
    <source>
        <dbReference type="Proteomes" id="UP000068447"/>
    </source>
</evidence>
<keyword evidence="7" id="KW-1185">Reference proteome</keyword>
<keyword evidence="2 3" id="KW-0238">DNA-binding</keyword>
<dbReference type="KEGG" id="lal:AT746_06075"/>
<feature type="DNA-binding region" description="OmpR/PhoB-type" evidence="3">
    <location>
        <begin position="10"/>
        <end position="113"/>
    </location>
</feature>
<dbReference type="Gene3D" id="2.120.10.30">
    <property type="entry name" value="TolB, C-terminal domain"/>
    <property type="match status" value="2"/>
</dbReference>
<evidence type="ECO:0000256" key="4">
    <source>
        <dbReference type="SAM" id="Phobius"/>
    </source>
</evidence>